<dbReference type="InterPro" id="IPR058245">
    <property type="entry name" value="NreC/VraR/RcsB-like_REC"/>
</dbReference>
<keyword evidence="2" id="KW-0805">Transcription regulation</keyword>
<dbReference type="PRINTS" id="PR00038">
    <property type="entry name" value="HTHLUXR"/>
</dbReference>
<dbReference type="InterPro" id="IPR011006">
    <property type="entry name" value="CheY-like_superfamily"/>
</dbReference>
<sequence>MSIPAADAETARAGQEPIRVALVDDQQLVRGGFKMLINSQPDLEVVAEAGNGQEAVNALAVVRADVVLMDVRMPGMDGIEATGKLLARAARNGGPEGPDLKVVVLTTFDLDEYALSAIQAGASGFLLKDAPPEELLEAIRTVYRGDAVIAPSTTRRLLDHVAPLLRAPSPEVSRHAAAVDTLTAREREVFTLIAQGLSNPEIAATLFLSEATVKTHVGHILAKLNARDRVQAVVIAYETGIVTP</sequence>
<accession>A0A1H1G2V4</accession>
<dbReference type="SUPFAM" id="SSF46894">
    <property type="entry name" value="C-terminal effector domain of the bipartite response regulators"/>
    <property type="match status" value="1"/>
</dbReference>
<organism evidence="8 9">
    <name type="scientific">Crystallibacter crystallopoietes</name>
    <dbReference type="NCBI Taxonomy" id="37928"/>
    <lineage>
        <taxon>Bacteria</taxon>
        <taxon>Bacillati</taxon>
        <taxon>Actinomycetota</taxon>
        <taxon>Actinomycetes</taxon>
        <taxon>Micrococcales</taxon>
        <taxon>Micrococcaceae</taxon>
        <taxon>Crystallibacter</taxon>
    </lineage>
</organism>
<dbReference type="PROSITE" id="PS00622">
    <property type="entry name" value="HTH_LUXR_1"/>
    <property type="match status" value="1"/>
</dbReference>
<evidence type="ECO:0000259" key="7">
    <source>
        <dbReference type="PROSITE" id="PS50110"/>
    </source>
</evidence>
<evidence type="ECO:0000256" key="4">
    <source>
        <dbReference type="ARBA" id="ARBA00023163"/>
    </source>
</evidence>
<evidence type="ECO:0000313" key="9">
    <source>
        <dbReference type="Proteomes" id="UP000181917"/>
    </source>
</evidence>
<evidence type="ECO:0000256" key="3">
    <source>
        <dbReference type="ARBA" id="ARBA00023125"/>
    </source>
</evidence>
<dbReference type="Proteomes" id="UP000181917">
    <property type="component" value="Unassembled WGS sequence"/>
</dbReference>
<dbReference type="STRING" id="37928.SAMN04489742_3803"/>
<dbReference type="Pfam" id="PF00196">
    <property type="entry name" value="GerE"/>
    <property type="match status" value="1"/>
</dbReference>
<feature type="domain" description="Response regulatory" evidence="7">
    <location>
        <begin position="19"/>
        <end position="143"/>
    </location>
</feature>
<keyword evidence="9" id="KW-1185">Reference proteome</keyword>
<dbReference type="InterPro" id="IPR001789">
    <property type="entry name" value="Sig_transdc_resp-reg_receiver"/>
</dbReference>
<dbReference type="GO" id="GO:0006355">
    <property type="term" value="P:regulation of DNA-templated transcription"/>
    <property type="evidence" value="ECO:0007669"/>
    <property type="project" value="InterPro"/>
</dbReference>
<feature type="modified residue" description="4-aspartylphosphate" evidence="5">
    <location>
        <position position="70"/>
    </location>
</feature>
<dbReference type="SMART" id="SM00421">
    <property type="entry name" value="HTH_LUXR"/>
    <property type="match status" value="1"/>
</dbReference>
<name>A0A1H1G2V4_9MICC</name>
<dbReference type="CDD" id="cd17535">
    <property type="entry name" value="REC_NarL-like"/>
    <property type="match status" value="1"/>
</dbReference>
<keyword evidence="4" id="KW-0804">Transcription</keyword>
<evidence type="ECO:0000313" key="8">
    <source>
        <dbReference type="EMBL" id="SDR07405.1"/>
    </source>
</evidence>
<evidence type="ECO:0000256" key="2">
    <source>
        <dbReference type="ARBA" id="ARBA00023015"/>
    </source>
</evidence>
<reference evidence="8 9" key="1">
    <citation type="submission" date="2016-10" db="EMBL/GenBank/DDBJ databases">
        <authorList>
            <person name="de Groot N.N."/>
        </authorList>
    </citation>
    <scope>NUCLEOTIDE SEQUENCE [LARGE SCALE GENOMIC DNA]</scope>
    <source>
        <strain evidence="8 9">DSM 20117</strain>
    </source>
</reference>
<dbReference type="PANTHER" id="PTHR43214:SF24">
    <property type="entry name" value="TRANSCRIPTIONAL REGULATORY PROTEIN NARL-RELATED"/>
    <property type="match status" value="1"/>
</dbReference>
<dbReference type="GO" id="GO:0003677">
    <property type="term" value="F:DNA binding"/>
    <property type="evidence" value="ECO:0007669"/>
    <property type="project" value="UniProtKB-KW"/>
</dbReference>
<dbReference type="PROSITE" id="PS50110">
    <property type="entry name" value="RESPONSE_REGULATORY"/>
    <property type="match status" value="1"/>
</dbReference>
<dbReference type="PANTHER" id="PTHR43214">
    <property type="entry name" value="TWO-COMPONENT RESPONSE REGULATOR"/>
    <property type="match status" value="1"/>
</dbReference>
<dbReference type="Gene3D" id="3.40.50.2300">
    <property type="match status" value="1"/>
</dbReference>
<dbReference type="SUPFAM" id="SSF52172">
    <property type="entry name" value="CheY-like"/>
    <property type="match status" value="1"/>
</dbReference>
<protein>
    <submittedName>
        <fullName evidence="8">DNA-binding response regulator, NarL/FixJ family, contains REC and HTH domains</fullName>
    </submittedName>
</protein>
<evidence type="ECO:0000256" key="1">
    <source>
        <dbReference type="ARBA" id="ARBA00022553"/>
    </source>
</evidence>
<dbReference type="InterPro" id="IPR016032">
    <property type="entry name" value="Sig_transdc_resp-reg_C-effctor"/>
</dbReference>
<proteinExistence type="predicted"/>
<dbReference type="InterPro" id="IPR000792">
    <property type="entry name" value="Tscrpt_reg_LuxR_C"/>
</dbReference>
<dbReference type="GO" id="GO:0000160">
    <property type="term" value="P:phosphorelay signal transduction system"/>
    <property type="evidence" value="ECO:0007669"/>
    <property type="project" value="InterPro"/>
</dbReference>
<dbReference type="Pfam" id="PF00072">
    <property type="entry name" value="Response_reg"/>
    <property type="match status" value="1"/>
</dbReference>
<dbReference type="CDD" id="cd06170">
    <property type="entry name" value="LuxR_C_like"/>
    <property type="match status" value="1"/>
</dbReference>
<keyword evidence="3 8" id="KW-0238">DNA-binding</keyword>
<keyword evidence="1 5" id="KW-0597">Phosphoprotein</keyword>
<feature type="domain" description="HTH luxR-type" evidence="6">
    <location>
        <begin position="175"/>
        <end position="240"/>
    </location>
</feature>
<dbReference type="AlphaFoldDB" id="A0A1H1G2V4"/>
<gene>
    <name evidence="8" type="ORF">SAMN04489742_3803</name>
</gene>
<dbReference type="EMBL" id="FNKH01000002">
    <property type="protein sequence ID" value="SDR07405.1"/>
    <property type="molecule type" value="Genomic_DNA"/>
</dbReference>
<dbReference type="InterPro" id="IPR039420">
    <property type="entry name" value="WalR-like"/>
</dbReference>
<dbReference type="SMART" id="SM00448">
    <property type="entry name" value="REC"/>
    <property type="match status" value="1"/>
</dbReference>
<evidence type="ECO:0000259" key="6">
    <source>
        <dbReference type="PROSITE" id="PS50043"/>
    </source>
</evidence>
<dbReference type="PROSITE" id="PS50043">
    <property type="entry name" value="HTH_LUXR_2"/>
    <property type="match status" value="1"/>
</dbReference>
<evidence type="ECO:0000256" key="5">
    <source>
        <dbReference type="PROSITE-ProRule" id="PRU00169"/>
    </source>
</evidence>